<dbReference type="EMBL" id="CP126101">
    <property type="protein sequence ID" value="WHY49940.1"/>
    <property type="molecule type" value="Genomic_DNA"/>
</dbReference>
<feature type="signal peptide" evidence="2">
    <location>
        <begin position="1"/>
        <end position="24"/>
    </location>
</feature>
<keyword evidence="2" id="KW-0732">Signal</keyword>
<evidence type="ECO:0000256" key="2">
    <source>
        <dbReference type="SAM" id="SignalP"/>
    </source>
</evidence>
<feature type="chain" id="PRO_5043354414" description="Rhoptry protein" evidence="2">
    <location>
        <begin position="25"/>
        <end position="1056"/>
    </location>
</feature>
<sequence length="1056" mass="116288">MDKAKLFLMAAAPVALIVPMEVQAAEASIVKITGNNIEGAEITADTSLVPKDKEIDSYQWFSVEGENQTQIGVGHKISIPAGAADKAIIVKVTTKDGTEYLSDKMIVHTTLQVAGNTYVNGKIYPEINNLNPKPVMKSYQWYFFDNGKKTLIKGATNIELTVPVEAAGKQLVVEAKSEDGKNFTSTPISIDALQLKLDPDPSITPLQINGYSPEKFVLPGDTLSVVTPTVKDDTRDLKAEQVSYAYQWMYKMGDSYSFISGATGATYKIPTDALENQINKIVVRVIVTVGTTEAGPSYSEVVEVANNPAEGLVKSIDELLEGNSNKAIVYKSLGFTQFGNELTSLTSKYTALTAAAKTNVTNYDILKRAIEDYKVVKSLKNQILEAQKLVDGTTKIQKFKALDSEYEKLDLLQRSIDMSMYTDIQSGLGNASQNTDIAEVIEINKLILGLLDSLANGSSYELVKYKNSLSDLQKNIKAIEDRIAKLSSEYKSTVQNLDILNTAKADIKKVQAFLDKANKIDVNTTAKKQVAAAKNIHTAYEKLNVKQQSLVPSTLFDVGSNLAKAETAEEQDVTNVQSVIDKYITLGPTTEYKGINTIEDTKEINKALTMYKTLTKENAKKITGYTELLQLQKDIKAADKVTAQIEKYKQLLNTEGISYSKLNSTYNSTLSALNKLTTLQKSLVKNSNTFLSPSTSEQPPGDKPLPEAEVKAKELGTAFVAKINLVIAVPNSNFASYAQDIEKLVNEYKSGLTSAARKYVTNYNELKAAEKDVKAVQSFIKKAETAAMEADLKKRYAKIQGVQKAYLSLSANQQKLAGADETYKNLIASLTNNDIYTDLTELDQAIAKLSDGNASIEDIKQLEGKYKNLSAAEQKKVINYSILKQAMADVKKVEAFITQYNRMQENPAKNSPNVIKAFNALTAQQANLVPSQMRDTIIQQEKQQRESNDVALGLVSKIDKIVSSGIYIANLKIEVGNLRSEYEGLSTVQKSLVKNYSKLTKAENDLAKVAEVRTLEEAILNADDKQAARKAWQNAFNKLSNQLEKLYIEEYPTRIE</sequence>
<reference evidence="3" key="1">
    <citation type="submission" date="2023-05" db="EMBL/GenBank/DDBJ databases">
        <title>Comparative genomics of Bacillaceae isolates and their secondary metabolite potential.</title>
        <authorList>
            <person name="Song L."/>
            <person name="Nielsen L.J."/>
            <person name="Mohite O."/>
            <person name="Xu X."/>
            <person name="Weber T."/>
            <person name="Kovacs A.T."/>
        </authorList>
    </citation>
    <scope>NUCLEOTIDE SEQUENCE</scope>
    <source>
        <strain evidence="3">LY1</strain>
    </source>
</reference>
<name>A0AAX3WQ17_9BACI</name>
<evidence type="ECO:0000256" key="1">
    <source>
        <dbReference type="SAM" id="Coils"/>
    </source>
</evidence>
<accession>A0AAX3WQ17</accession>
<proteinExistence type="predicted"/>
<evidence type="ECO:0000313" key="4">
    <source>
        <dbReference type="Proteomes" id="UP001178322"/>
    </source>
</evidence>
<organism evidence="3 4">
    <name type="scientific">Lysinibacillus pakistanensis</name>
    <dbReference type="NCBI Taxonomy" id="759811"/>
    <lineage>
        <taxon>Bacteria</taxon>
        <taxon>Bacillati</taxon>
        <taxon>Bacillota</taxon>
        <taxon>Bacilli</taxon>
        <taxon>Bacillales</taxon>
        <taxon>Bacillaceae</taxon>
        <taxon>Lysinibacillus</taxon>
    </lineage>
</organism>
<protein>
    <recommendedName>
        <fullName evidence="5">Rhoptry protein</fullName>
    </recommendedName>
</protein>
<dbReference type="RefSeq" id="WP_283868655.1">
    <property type="nucleotide sequence ID" value="NZ_CP126101.1"/>
</dbReference>
<feature type="coiled-coil region" evidence="1">
    <location>
        <begin position="462"/>
        <end position="496"/>
    </location>
</feature>
<dbReference type="Proteomes" id="UP001178322">
    <property type="component" value="Chromosome"/>
</dbReference>
<dbReference type="AlphaFoldDB" id="A0AAX3WQ17"/>
<evidence type="ECO:0008006" key="5">
    <source>
        <dbReference type="Google" id="ProtNLM"/>
    </source>
</evidence>
<keyword evidence="1" id="KW-0175">Coiled coil</keyword>
<gene>
    <name evidence="3" type="ORF">QNH24_16590</name>
</gene>
<evidence type="ECO:0000313" key="3">
    <source>
        <dbReference type="EMBL" id="WHY49940.1"/>
    </source>
</evidence>